<evidence type="ECO:0000313" key="3">
    <source>
        <dbReference type="Proteomes" id="UP000485058"/>
    </source>
</evidence>
<proteinExistence type="predicted"/>
<keyword evidence="1" id="KW-0175">Coiled coil</keyword>
<name>A0A699YC60_HAELA</name>
<keyword evidence="3" id="KW-1185">Reference proteome</keyword>
<evidence type="ECO:0000313" key="2">
    <source>
        <dbReference type="EMBL" id="GFH06935.1"/>
    </source>
</evidence>
<protein>
    <submittedName>
        <fullName evidence="2">Uncharacterized protein</fullName>
    </submittedName>
</protein>
<sequence>MDDYSEEETEDLANAVELLRRIRGENVELKRNFESLKGLHLHLGESHQQLQSKYAALQEERVNVERQYQALCESWRVELEDKQRSFEAARAQIIGPRDIELIKIKLMEEVEGPYKLKCDLLGKEAEAAQQNYVQLRREHEQLSAAHKNLELRSQTEMEHLVADHTALVSQLRDKIAELGLPQARIATLETALRNAERERDAALYTAARAAEEIAEVRRLKERASVEREAASAKVERKVKDIQAEELKLSGLVESLSRKNRHLQKELAETHRSNEEMFGQLLKARGDVSSLQEQLDAVRKATAAEAQASSTQYESATRRLEDTVDRLRDELHGRERQIAELHLSYQEQVSRLTEAHEARLAEEESSASSKLRETREVRVELQAKVDTLKDACEGALHRRMARD</sequence>
<feature type="coiled-coil region" evidence="1">
    <location>
        <begin position="185"/>
        <end position="336"/>
    </location>
</feature>
<feature type="coiled-coil region" evidence="1">
    <location>
        <begin position="118"/>
        <end position="152"/>
    </location>
</feature>
<dbReference type="EMBL" id="BLLF01000064">
    <property type="protein sequence ID" value="GFH06935.1"/>
    <property type="molecule type" value="Genomic_DNA"/>
</dbReference>
<feature type="non-terminal residue" evidence="2">
    <location>
        <position position="1"/>
    </location>
</feature>
<gene>
    <name evidence="2" type="ORF">HaLaN_01658</name>
</gene>
<comment type="caution">
    <text evidence="2">The sequence shown here is derived from an EMBL/GenBank/DDBJ whole genome shotgun (WGS) entry which is preliminary data.</text>
</comment>
<dbReference type="Gene3D" id="1.10.287.1490">
    <property type="match status" value="1"/>
</dbReference>
<dbReference type="Proteomes" id="UP000485058">
    <property type="component" value="Unassembled WGS sequence"/>
</dbReference>
<feature type="coiled-coil region" evidence="1">
    <location>
        <begin position="12"/>
        <end position="92"/>
    </location>
</feature>
<accession>A0A699YC60</accession>
<evidence type="ECO:0000256" key="1">
    <source>
        <dbReference type="SAM" id="Coils"/>
    </source>
</evidence>
<dbReference type="AlphaFoldDB" id="A0A699YC60"/>
<organism evidence="2 3">
    <name type="scientific">Haematococcus lacustris</name>
    <name type="common">Green alga</name>
    <name type="synonym">Haematococcus pluvialis</name>
    <dbReference type="NCBI Taxonomy" id="44745"/>
    <lineage>
        <taxon>Eukaryota</taxon>
        <taxon>Viridiplantae</taxon>
        <taxon>Chlorophyta</taxon>
        <taxon>core chlorophytes</taxon>
        <taxon>Chlorophyceae</taxon>
        <taxon>CS clade</taxon>
        <taxon>Chlamydomonadales</taxon>
        <taxon>Haematococcaceae</taxon>
        <taxon>Haematococcus</taxon>
    </lineage>
</organism>
<reference evidence="2 3" key="1">
    <citation type="submission" date="2020-02" db="EMBL/GenBank/DDBJ databases">
        <title>Draft genome sequence of Haematococcus lacustris strain NIES-144.</title>
        <authorList>
            <person name="Morimoto D."/>
            <person name="Nakagawa S."/>
            <person name="Yoshida T."/>
            <person name="Sawayama S."/>
        </authorList>
    </citation>
    <scope>NUCLEOTIDE SEQUENCE [LARGE SCALE GENOMIC DNA]</scope>
    <source>
        <strain evidence="2 3">NIES-144</strain>
    </source>
</reference>